<feature type="domain" description="N-acetyltransferase" evidence="1">
    <location>
        <begin position="9"/>
        <end position="165"/>
    </location>
</feature>
<dbReference type="InterPro" id="IPR016181">
    <property type="entry name" value="Acyl_CoA_acyltransferase"/>
</dbReference>
<dbReference type="RefSeq" id="WP_142905270.1">
    <property type="nucleotide sequence ID" value="NZ_ML660095.1"/>
</dbReference>
<protein>
    <submittedName>
        <fullName evidence="2">GNAT family N-acetyltransferase</fullName>
    </submittedName>
</protein>
<dbReference type="PANTHER" id="PTHR43792:SF1">
    <property type="entry name" value="N-ACETYLTRANSFERASE DOMAIN-CONTAINING PROTEIN"/>
    <property type="match status" value="1"/>
</dbReference>
<dbReference type="PANTHER" id="PTHR43792">
    <property type="entry name" value="GNAT FAMILY, PUTATIVE (AFU_ORTHOLOGUE AFUA_3G00765)-RELATED-RELATED"/>
    <property type="match status" value="1"/>
</dbReference>
<keyword evidence="3" id="KW-1185">Reference proteome</keyword>
<gene>
    <name evidence="2" type="ORF">FKG94_15745</name>
</gene>
<dbReference type="SUPFAM" id="SSF55729">
    <property type="entry name" value="Acyl-CoA N-acyltransferases (Nat)"/>
    <property type="match status" value="1"/>
</dbReference>
<dbReference type="Proteomes" id="UP000319732">
    <property type="component" value="Unassembled WGS sequence"/>
</dbReference>
<dbReference type="InterPro" id="IPR000182">
    <property type="entry name" value="GNAT_dom"/>
</dbReference>
<dbReference type="EMBL" id="VHSG01000015">
    <property type="protein sequence ID" value="TQV76061.1"/>
    <property type="molecule type" value="Genomic_DNA"/>
</dbReference>
<keyword evidence="2" id="KW-0808">Transferase</keyword>
<proteinExistence type="predicted"/>
<dbReference type="GO" id="GO:0016747">
    <property type="term" value="F:acyltransferase activity, transferring groups other than amino-acyl groups"/>
    <property type="evidence" value="ECO:0007669"/>
    <property type="project" value="InterPro"/>
</dbReference>
<dbReference type="OrthoDB" id="9798081at2"/>
<dbReference type="PROSITE" id="PS51186">
    <property type="entry name" value="GNAT"/>
    <property type="match status" value="1"/>
</dbReference>
<accession>A0A545TFV5</accession>
<evidence type="ECO:0000259" key="1">
    <source>
        <dbReference type="PROSITE" id="PS51186"/>
    </source>
</evidence>
<evidence type="ECO:0000313" key="2">
    <source>
        <dbReference type="EMBL" id="TQV76061.1"/>
    </source>
</evidence>
<organism evidence="2 3">
    <name type="scientific">Exilibacterium tricleocarpae</name>
    <dbReference type="NCBI Taxonomy" id="2591008"/>
    <lineage>
        <taxon>Bacteria</taxon>
        <taxon>Pseudomonadati</taxon>
        <taxon>Pseudomonadota</taxon>
        <taxon>Gammaproteobacteria</taxon>
        <taxon>Cellvibrionales</taxon>
        <taxon>Cellvibrionaceae</taxon>
        <taxon>Exilibacterium</taxon>
    </lineage>
</organism>
<name>A0A545TFV5_9GAMM</name>
<dbReference type="Pfam" id="PF13302">
    <property type="entry name" value="Acetyltransf_3"/>
    <property type="match status" value="1"/>
</dbReference>
<dbReference type="InterPro" id="IPR051531">
    <property type="entry name" value="N-acetyltransferase"/>
</dbReference>
<evidence type="ECO:0000313" key="3">
    <source>
        <dbReference type="Proteomes" id="UP000319732"/>
    </source>
</evidence>
<sequence length="166" mass="18236">MEVLQTDRLRLREMTAADAAFMLDLLNQPAFLRNIGDRGVRTLDDARNYIVDGAVASYRRYGFGSYLVEEKLTGAPTGTCGLLKRETLEDVDIGFAFLPAYWGKGYATESATAVMAMGRNGFGLQRIVGIVAPHNQASMKVLEKIGLTFEKMVTLAGDDEAIKLYS</sequence>
<dbReference type="Gene3D" id="3.40.630.30">
    <property type="match status" value="1"/>
</dbReference>
<reference evidence="2 3" key="1">
    <citation type="submission" date="2019-06" db="EMBL/GenBank/DDBJ databases">
        <title>Whole genome sequence for Cellvibrionaceae sp. R142.</title>
        <authorList>
            <person name="Wang G."/>
        </authorList>
    </citation>
    <scope>NUCLEOTIDE SEQUENCE [LARGE SCALE GENOMIC DNA]</scope>
    <source>
        <strain evidence="2 3">R142</strain>
    </source>
</reference>
<comment type="caution">
    <text evidence="2">The sequence shown here is derived from an EMBL/GenBank/DDBJ whole genome shotgun (WGS) entry which is preliminary data.</text>
</comment>
<dbReference type="AlphaFoldDB" id="A0A545TFV5"/>